<dbReference type="Gene3D" id="1.10.287.1490">
    <property type="match status" value="1"/>
</dbReference>
<dbReference type="OrthoDB" id="10051906at2759"/>
<feature type="region of interest" description="Disordered" evidence="1">
    <location>
        <begin position="149"/>
        <end position="172"/>
    </location>
</feature>
<feature type="non-terminal residue" evidence="2">
    <location>
        <position position="611"/>
    </location>
</feature>
<organism evidence="2 3">
    <name type="scientific">Bucorvus abyssinicus</name>
    <name type="common">Northern ground-hornbill</name>
    <name type="synonym">Abyssinian ground-hornbill</name>
    <dbReference type="NCBI Taxonomy" id="153643"/>
    <lineage>
        <taxon>Eukaryota</taxon>
        <taxon>Metazoa</taxon>
        <taxon>Chordata</taxon>
        <taxon>Craniata</taxon>
        <taxon>Vertebrata</taxon>
        <taxon>Euteleostomi</taxon>
        <taxon>Archelosauria</taxon>
        <taxon>Archosauria</taxon>
        <taxon>Dinosauria</taxon>
        <taxon>Saurischia</taxon>
        <taxon>Theropoda</taxon>
        <taxon>Coelurosauria</taxon>
        <taxon>Aves</taxon>
        <taxon>Neognathae</taxon>
        <taxon>Neoaves</taxon>
        <taxon>Telluraves</taxon>
        <taxon>Coraciimorphae</taxon>
        <taxon>Bucerotiformes</taxon>
        <taxon>Bucorvidae</taxon>
        <taxon>Bucorvus</taxon>
    </lineage>
</organism>
<sequence length="611" mass="68059">MAYLLGHRGCMESLRADLRDLQAAIADVSSRVGAARFPSWKFPDKVSCELDMAALLEQYSYTESDPEFSQHAHTVLLELVIDRLLLLLQTFTGYAENLLSQQAVPPTQAVGRGMSVGLTARKYWCSMLKLGASYQQLLDKKAACRKELPTPQPTAWAGSPEEHPKHSSPEVPKIRPSAELAQSTAPSLLPSVRALASDAPASDTPGSSLPQAARSMAPSTPSLCPQATGVLPGSCDTCTAAQASLHQVGTAIADLCQSQNIPSALAKFQEAAERARGRRNLSATDVSFWAAEQSRDLSRINKYLQLLLQQVDPLKAELKELKKEKDKLQGQVEDFPWLLQAERESQAQQRKEAEQHLELKSKEHGEAVARLEQDKDKLQRGTPGPKVLCLSPEVTKTTLLEELRTTTVAKSQLLELEEKVQQLTSQREELEEKVQQLTSQREDLEQKLSTTTLELEKEKAKVESVLRHEESLQAKYRTLLPQLDSLDQERQELQNSLAEVEEDKAKLAEQLEERQAQSGRQQQCISRRCSSSPRLEEQTRELEERERLLVLFPELHSPPKMQLESTGSVTGDMEKQLQANNTRIDVMKQENMKLSAALAKVKEAAEQGVLK</sequence>
<dbReference type="PANTHER" id="PTHR43696:SF9">
    <property type="entry name" value="COILED-COIL DOMAIN-CONTAINING PROTEIN 157"/>
    <property type="match status" value="1"/>
</dbReference>
<feature type="compositionally biased region" description="Low complexity" evidence="1">
    <location>
        <begin position="517"/>
        <end position="533"/>
    </location>
</feature>
<reference evidence="2 3" key="1">
    <citation type="submission" date="2019-09" db="EMBL/GenBank/DDBJ databases">
        <title>Bird 10,000 Genomes (B10K) Project - Family phase.</title>
        <authorList>
            <person name="Zhang G."/>
        </authorList>
    </citation>
    <scope>NUCLEOTIDE SEQUENCE [LARGE SCALE GENOMIC DNA]</scope>
    <source>
        <strain evidence="2">B10K-DU-012-80</strain>
    </source>
</reference>
<comment type="caution">
    <text evidence="2">The sequence shown here is derived from an EMBL/GenBank/DDBJ whole genome shotgun (WGS) entry which is preliminary data.</text>
</comment>
<feature type="non-terminal residue" evidence="2">
    <location>
        <position position="1"/>
    </location>
</feature>
<evidence type="ECO:0000313" key="2">
    <source>
        <dbReference type="EMBL" id="NWR66732.1"/>
    </source>
</evidence>
<dbReference type="SUPFAM" id="SSF90257">
    <property type="entry name" value="Myosin rod fragments"/>
    <property type="match status" value="1"/>
</dbReference>
<dbReference type="PANTHER" id="PTHR43696">
    <property type="entry name" value="COILED-COIL DOMAIN-CONTAINING PROTEIN 157"/>
    <property type="match status" value="1"/>
</dbReference>
<dbReference type="InterPro" id="IPR029681">
    <property type="entry name" value="CCDC157"/>
</dbReference>
<keyword evidence="3" id="KW-1185">Reference proteome</keyword>
<feature type="region of interest" description="Disordered" evidence="1">
    <location>
        <begin position="512"/>
        <end position="540"/>
    </location>
</feature>
<evidence type="ECO:0000256" key="1">
    <source>
        <dbReference type="SAM" id="MobiDB-lite"/>
    </source>
</evidence>
<feature type="region of interest" description="Disordered" evidence="1">
    <location>
        <begin position="196"/>
        <end position="223"/>
    </location>
</feature>
<evidence type="ECO:0000313" key="3">
    <source>
        <dbReference type="Proteomes" id="UP000551127"/>
    </source>
</evidence>
<dbReference type="AlphaFoldDB" id="A0A7K4Z5V4"/>
<dbReference type="Proteomes" id="UP000551127">
    <property type="component" value="Unassembled WGS sequence"/>
</dbReference>
<gene>
    <name evidence="2" type="primary">Ccdc157</name>
    <name evidence="2" type="ORF">BUCABY_R02662</name>
</gene>
<accession>A0A7K4Z5V4</accession>
<name>A0A7K4Z5V4_BUCAB</name>
<protein>
    <submittedName>
        <fullName evidence="2">CC157 protein</fullName>
    </submittedName>
</protein>
<dbReference type="EMBL" id="VYZL01005472">
    <property type="protein sequence ID" value="NWR66732.1"/>
    <property type="molecule type" value="Genomic_DNA"/>
</dbReference>
<feature type="region of interest" description="Disordered" evidence="1">
    <location>
        <begin position="343"/>
        <end position="366"/>
    </location>
</feature>
<proteinExistence type="predicted"/>